<dbReference type="Proteomes" id="UP001206639">
    <property type="component" value="Unassembled WGS sequence"/>
</dbReference>
<dbReference type="RefSeq" id="WP_260995735.1">
    <property type="nucleotide sequence ID" value="NZ_JAODWD010000006.1"/>
</dbReference>
<sequence length="151" mass="16193">MGLKRHRAMLVVATGGVAIALAGCHGGPQARADTVAVLGTPFGMAGGQQVSIGDASVRLRFIDVLEDSRCPADVECFWTGQARIAVSVVQDPEPAMTLEFNTNPAPGQNRQTIQTGDYELTLQRLDPYPRTPDEVPALEDYVATMVVRRAD</sequence>
<evidence type="ECO:0008006" key="4">
    <source>
        <dbReference type="Google" id="ProtNLM"/>
    </source>
</evidence>
<name>A0ABT2MHI8_9MYCO</name>
<reference evidence="3" key="1">
    <citation type="submission" date="2023-07" db="EMBL/GenBank/DDBJ databases">
        <authorList>
            <person name="Deng Y."/>
            <person name="Zhang Y.-Q."/>
        </authorList>
    </citation>
    <scope>NUCLEOTIDE SEQUENCE [LARGE SCALE GENOMIC DNA]</scope>
    <source>
        <strain evidence="3">CPCC 205710</strain>
    </source>
</reference>
<comment type="caution">
    <text evidence="2">The sequence shown here is derived from an EMBL/GenBank/DDBJ whole genome shotgun (WGS) entry which is preliminary data.</text>
</comment>
<gene>
    <name evidence="2" type="ORF">N4S67_25210</name>
</gene>
<feature type="signal peptide" evidence="1">
    <location>
        <begin position="1"/>
        <end position="22"/>
    </location>
</feature>
<protein>
    <recommendedName>
        <fullName evidence="4">Lipoprotein</fullName>
    </recommendedName>
</protein>
<evidence type="ECO:0000313" key="3">
    <source>
        <dbReference type="Proteomes" id="UP001206639"/>
    </source>
</evidence>
<evidence type="ECO:0000313" key="2">
    <source>
        <dbReference type="EMBL" id="MCT7661702.1"/>
    </source>
</evidence>
<evidence type="ECO:0000256" key="1">
    <source>
        <dbReference type="SAM" id="SignalP"/>
    </source>
</evidence>
<dbReference type="PROSITE" id="PS51257">
    <property type="entry name" value="PROKAR_LIPOPROTEIN"/>
    <property type="match status" value="1"/>
</dbReference>
<organism evidence="2 3">
    <name type="scientific">Mycobacterium deserti</name>
    <dbReference type="NCBI Taxonomy" id="2978347"/>
    <lineage>
        <taxon>Bacteria</taxon>
        <taxon>Bacillati</taxon>
        <taxon>Actinomycetota</taxon>
        <taxon>Actinomycetes</taxon>
        <taxon>Mycobacteriales</taxon>
        <taxon>Mycobacteriaceae</taxon>
        <taxon>Mycobacterium</taxon>
    </lineage>
</organism>
<feature type="chain" id="PRO_5045878459" description="Lipoprotein" evidence="1">
    <location>
        <begin position="23"/>
        <end position="151"/>
    </location>
</feature>
<keyword evidence="3" id="KW-1185">Reference proteome</keyword>
<accession>A0ABT2MHI8</accession>
<keyword evidence="1" id="KW-0732">Signal</keyword>
<dbReference type="EMBL" id="JAODWD010000006">
    <property type="protein sequence ID" value="MCT7661702.1"/>
    <property type="molecule type" value="Genomic_DNA"/>
</dbReference>
<proteinExistence type="predicted"/>